<dbReference type="Pfam" id="PF04299">
    <property type="entry name" value="FMN_bind_2"/>
    <property type="match status" value="1"/>
</dbReference>
<organism evidence="1 2">
    <name type="scientific">Brasilonema bromeliae SPC951</name>
    <dbReference type="NCBI Taxonomy" id="385972"/>
    <lineage>
        <taxon>Bacteria</taxon>
        <taxon>Bacillati</taxon>
        <taxon>Cyanobacteriota</taxon>
        <taxon>Cyanophyceae</taxon>
        <taxon>Nostocales</taxon>
        <taxon>Scytonemataceae</taxon>
        <taxon>Brasilonema</taxon>
        <taxon>Bromeliae group (in: Brasilonema)</taxon>
    </lineage>
</organism>
<dbReference type="PIRSF" id="PIRSF010372">
    <property type="entry name" value="PaiB"/>
    <property type="match status" value="1"/>
</dbReference>
<dbReference type="PANTHER" id="PTHR35802">
    <property type="entry name" value="PROTEASE SYNTHASE AND SPORULATION PROTEIN PAI 2"/>
    <property type="match status" value="1"/>
</dbReference>
<keyword evidence="2" id="KW-1185">Reference proteome</keyword>
<dbReference type="PANTHER" id="PTHR35802:SF1">
    <property type="entry name" value="PROTEASE SYNTHASE AND SPORULATION PROTEIN PAI 2"/>
    <property type="match status" value="1"/>
</dbReference>
<dbReference type="Gene3D" id="2.30.110.10">
    <property type="entry name" value="Electron Transport, Fmn-binding Protein, Chain A"/>
    <property type="match status" value="1"/>
</dbReference>
<dbReference type="EMBL" id="QMEB01000276">
    <property type="protein sequence ID" value="NMG22568.1"/>
    <property type="molecule type" value="Genomic_DNA"/>
</dbReference>
<dbReference type="Proteomes" id="UP000718564">
    <property type="component" value="Unassembled WGS sequence"/>
</dbReference>
<dbReference type="InterPro" id="IPR012349">
    <property type="entry name" value="Split_barrel_FMN-bd"/>
</dbReference>
<protein>
    <submittedName>
        <fullName evidence="1">FMN-binding negative transcriptional regulator</fullName>
    </submittedName>
</protein>
<evidence type="ECO:0000313" key="2">
    <source>
        <dbReference type="Proteomes" id="UP000718564"/>
    </source>
</evidence>
<sequence>MHPNPTFRWQDEAAVRAFVRARSFAQLFATTPDGPAVAHLPVTLADDDTLRFHLARSNRLASHLAGATGLIVVNGPDGYISPDWYGLGPDEVPTWNYLAVEIVGQIELVDHAAMMDQIDRLGQEHERALAPKPEWRRDKADPGKIDRMASAIRGFRLIPSAWRATAKLNQNKPEAARLAAADAVAARGQHDLAQWMRDPPARP</sequence>
<reference evidence="1 2" key="1">
    <citation type="submission" date="2018-06" db="EMBL/GenBank/DDBJ databases">
        <title>Comparative genomics of Brasilonema spp. strains.</title>
        <authorList>
            <person name="Alvarenga D.O."/>
            <person name="Fiore M.F."/>
            <person name="Varani A.M."/>
        </authorList>
    </citation>
    <scope>NUCLEOTIDE SEQUENCE [LARGE SCALE GENOMIC DNA]</scope>
    <source>
        <strain evidence="1 2">SPC951</strain>
    </source>
</reference>
<name>A0ABX1PF60_9CYAN</name>
<gene>
    <name evidence="1" type="ORF">DP116_25205</name>
</gene>
<proteinExistence type="predicted"/>
<dbReference type="InterPro" id="IPR007396">
    <property type="entry name" value="TR_PAI2-type"/>
</dbReference>
<accession>A0ABX1PF60</accession>
<dbReference type="SUPFAM" id="SSF50475">
    <property type="entry name" value="FMN-binding split barrel"/>
    <property type="match status" value="1"/>
</dbReference>
<comment type="caution">
    <text evidence="1">The sequence shown here is derived from an EMBL/GenBank/DDBJ whole genome shotgun (WGS) entry which is preliminary data.</text>
</comment>
<evidence type="ECO:0000313" key="1">
    <source>
        <dbReference type="EMBL" id="NMG22568.1"/>
    </source>
</evidence>